<evidence type="ECO:0000313" key="2">
    <source>
        <dbReference type="EMBL" id="KAG6930894.1"/>
    </source>
</evidence>
<reference evidence="2 3" key="1">
    <citation type="journal article" date="2020" name="G3 (Bethesda)">
        <title>Draft Genome of the Common Snapping Turtle, Chelydra serpentina, a Model for Phenotypic Plasticity in Reptiles.</title>
        <authorList>
            <person name="Das D."/>
            <person name="Singh S.K."/>
            <person name="Bierstedt J."/>
            <person name="Erickson A."/>
            <person name="Galli G.L.J."/>
            <person name="Crossley D.A. 2nd"/>
            <person name="Rhen T."/>
        </authorList>
    </citation>
    <scope>NUCLEOTIDE SEQUENCE [LARGE SCALE GENOMIC DNA]</scope>
    <source>
        <strain evidence="2">KW</strain>
    </source>
</reference>
<protein>
    <submittedName>
        <fullName evidence="2">Pr gag-pro-pol</fullName>
    </submittedName>
</protein>
<dbReference type="SUPFAM" id="SSF53098">
    <property type="entry name" value="Ribonuclease H-like"/>
    <property type="match status" value="1"/>
</dbReference>
<dbReference type="OrthoDB" id="9906983at2759"/>
<dbReference type="Pfam" id="PF00665">
    <property type="entry name" value="rve"/>
    <property type="match status" value="1"/>
</dbReference>
<dbReference type="GO" id="GO:0003676">
    <property type="term" value="F:nucleic acid binding"/>
    <property type="evidence" value="ECO:0007669"/>
    <property type="project" value="InterPro"/>
</dbReference>
<dbReference type="EMBL" id="JAHGAV010000133">
    <property type="protein sequence ID" value="KAG6930894.1"/>
    <property type="molecule type" value="Genomic_DNA"/>
</dbReference>
<sequence>MFKCCNYKYVLVLVNVFSNWVKAFHCRKANAKTIVKLLLKNFVAQFNIPVSINSNHKTHFTKQIVKKLCKTLQIQHNLYCPHHPQSAKTVKRQNKILKNKLAKICAKTNLKWPNVLPLALISIRATPNLKTKLSPYKILTKRPMRLPAAPPLILSQMNIHLINNTMLNYCQARIKYVRSLYTQVKKSTTKKS</sequence>
<dbReference type="InterPro" id="IPR012337">
    <property type="entry name" value="RNaseH-like_sf"/>
</dbReference>
<keyword evidence="3" id="KW-1185">Reference proteome</keyword>
<dbReference type="PANTHER" id="PTHR37984:SF12">
    <property type="entry name" value="RIBONUCLEASE H"/>
    <property type="match status" value="1"/>
</dbReference>
<dbReference type="Proteomes" id="UP000765507">
    <property type="component" value="Unassembled WGS sequence"/>
</dbReference>
<evidence type="ECO:0000313" key="3">
    <source>
        <dbReference type="Proteomes" id="UP000765507"/>
    </source>
</evidence>
<dbReference type="GO" id="GO:0015074">
    <property type="term" value="P:DNA integration"/>
    <property type="evidence" value="ECO:0007669"/>
    <property type="project" value="InterPro"/>
</dbReference>
<dbReference type="InterPro" id="IPR050951">
    <property type="entry name" value="Retrovirus_Pol_polyprotein"/>
</dbReference>
<name>A0A8T1SQW3_CHESE</name>
<accession>A0A8T1SQW3</accession>
<dbReference type="PANTHER" id="PTHR37984">
    <property type="entry name" value="PROTEIN CBG26694"/>
    <property type="match status" value="1"/>
</dbReference>
<dbReference type="InterPro" id="IPR001584">
    <property type="entry name" value="Integrase_cat-core"/>
</dbReference>
<dbReference type="AlphaFoldDB" id="A0A8T1SQW3"/>
<comment type="caution">
    <text evidence="2">The sequence shown here is derived from an EMBL/GenBank/DDBJ whole genome shotgun (WGS) entry which is preliminary data.</text>
</comment>
<proteinExistence type="predicted"/>
<gene>
    <name evidence="2" type="ORF">G0U57_002704</name>
</gene>
<dbReference type="PROSITE" id="PS50994">
    <property type="entry name" value="INTEGRASE"/>
    <property type="match status" value="1"/>
</dbReference>
<organism evidence="2 3">
    <name type="scientific">Chelydra serpentina</name>
    <name type="common">Snapping turtle</name>
    <name type="synonym">Testudo serpentina</name>
    <dbReference type="NCBI Taxonomy" id="8475"/>
    <lineage>
        <taxon>Eukaryota</taxon>
        <taxon>Metazoa</taxon>
        <taxon>Chordata</taxon>
        <taxon>Craniata</taxon>
        <taxon>Vertebrata</taxon>
        <taxon>Euteleostomi</taxon>
        <taxon>Archelosauria</taxon>
        <taxon>Testudinata</taxon>
        <taxon>Testudines</taxon>
        <taxon>Cryptodira</taxon>
        <taxon>Durocryptodira</taxon>
        <taxon>Americhelydia</taxon>
        <taxon>Chelydroidea</taxon>
        <taxon>Chelydridae</taxon>
        <taxon>Chelydra</taxon>
    </lineage>
</organism>
<dbReference type="Gene3D" id="3.30.420.10">
    <property type="entry name" value="Ribonuclease H-like superfamily/Ribonuclease H"/>
    <property type="match status" value="1"/>
</dbReference>
<evidence type="ECO:0000259" key="1">
    <source>
        <dbReference type="PROSITE" id="PS50994"/>
    </source>
</evidence>
<dbReference type="InterPro" id="IPR036397">
    <property type="entry name" value="RNaseH_sf"/>
</dbReference>
<feature type="domain" description="Integrase catalytic" evidence="1">
    <location>
        <begin position="1"/>
        <end position="143"/>
    </location>
</feature>